<organism evidence="1 2">
    <name type="scientific">Alteribacillus iranensis</name>
    <dbReference type="NCBI Taxonomy" id="930128"/>
    <lineage>
        <taxon>Bacteria</taxon>
        <taxon>Bacillati</taxon>
        <taxon>Bacillota</taxon>
        <taxon>Bacilli</taxon>
        <taxon>Bacillales</taxon>
        <taxon>Bacillaceae</taxon>
        <taxon>Alteribacillus</taxon>
    </lineage>
</organism>
<dbReference type="Pfam" id="PF00494">
    <property type="entry name" value="SQS_PSY"/>
    <property type="match status" value="1"/>
</dbReference>
<sequence length="273" mass="31932">MGNQSKLQKEAMRVLKETSRTFYIPINSLVPVLKKTVASAYLCMRAIDEIEDHEGLAPEPKEHLLRETSKLLSQRFDRQAYESLIEPYASDFPEVTRRLGDWIAFCPQEIREKVQESTSIMAQGMADWVKKNWNINTEDDLDNYTYYVAGLVGVMLSDIWEWYNGTSTDRDLAIAFGRGLQSVNILRNQEEDYERGVEFFPEHWSREDMFQYARRNLRLADDYMKELHTRNIRLFCKIPLVLAKRTLKALERGQEKMTRTEVEAAVEQVKSES</sequence>
<dbReference type="Proteomes" id="UP000199516">
    <property type="component" value="Unassembled WGS sequence"/>
</dbReference>
<dbReference type="InterPro" id="IPR044844">
    <property type="entry name" value="Trans_IPPS_euk-type"/>
</dbReference>
<dbReference type="PANTHER" id="PTHR11626">
    <property type="entry name" value="FARNESYL-DIPHOSPHATE FARNESYLTRANSFERASE"/>
    <property type="match status" value="1"/>
</dbReference>
<evidence type="ECO:0000313" key="2">
    <source>
        <dbReference type="Proteomes" id="UP000199516"/>
    </source>
</evidence>
<keyword evidence="1" id="KW-0808">Transferase</keyword>
<dbReference type="AlphaFoldDB" id="A0A1I2DRB2"/>
<gene>
    <name evidence="1" type="ORF">SAMN05192532_104253</name>
</gene>
<evidence type="ECO:0000313" key="1">
    <source>
        <dbReference type="EMBL" id="SFE83065.1"/>
    </source>
</evidence>
<dbReference type="InterPro" id="IPR008949">
    <property type="entry name" value="Isoprenoid_synthase_dom_sf"/>
</dbReference>
<name>A0A1I2DRB2_9BACI</name>
<reference evidence="1 2" key="1">
    <citation type="submission" date="2016-10" db="EMBL/GenBank/DDBJ databases">
        <authorList>
            <person name="de Groot N.N."/>
        </authorList>
    </citation>
    <scope>NUCLEOTIDE SEQUENCE [LARGE SCALE GENOMIC DNA]</scope>
    <source>
        <strain evidence="1 2">DSM 23995</strain>
    </source>
</reference>
<dbReference type="SUPFAM" id="SSF48576">
    <property type="entry name" value="Terpenoid synthases"/>
    <property type="match status" value="1"/>
</dbReference>
<dbReference type="GO" id="GO:0045338">
    <property type="term" value="P:farnesyl diphosphate metabolic process"/>
    <property type="evidence" value="ECO:0007669"/>
    <property type="project" value="InterPro"/>
</dbReference>
<dbReference type="InterPro" id="IPR002060">
    <property type="entry name" value="Squ/phyt_synthse"/>
</dbReference>
<protein>
    <submittedName>
        <fullName evidence="1">Farnesyl-diphosphate farnesyltransferase</fullName>
    </submittedName>
</protein>
<dbReference type="RefSeq" id="WP_091661599.1">
    <property type="nucleotide sequence ID" value="NZ_FONT01000004.1"/>
</dbReference>
<dbReference type="GO" id="GO:0051996">
    <property type="term" value="F:squalene synthase [NAD(P)H] activity"/>
    <property type="evidence" value="ECO:0007669"/>
    <property type="project" value="InterPro"/>
</dbReference>
<accession>A0A1I2DRB2</accession>
<keyword evidence="2" id="KW-1185">Reference proteome</keyword>
<dbReference type="PANTHER" id="PTHR11626:SF2">
    <property type="entry name" value="SQUALENE SYNTHASE"/>
    <property type="match status" value="1"/>
</dbReference>
<dbReference type="STRING" id="930128.SAMN05192532_104253"/>
<dbReference type="OrthoDB" id="9787280at2"/>
<proteinExistence type="predicted"/>
<dbReference type="Gene3D" id="1.10.600.10">
    <property type="entry name" value="Farnesyl Diphosphate Synthase"/>
    <property type="match status" value="1"/>
</dbReference>
<dbReference type="EMBL" id="FONT01000004">
    <property type="protein sequence ID" value="SFE83065.1"/>
    <property type="molecule type" value="Genomic_DNA"/>
</dbReference>